<name>A0A0E3HA92_METTE</name>
<dbReference type="AlphaFoldDB" id="A0A0E3HA92"/>
<dbReference type="HOGENOM" id="CLU_065705_0_0_2"/>
<dbReference type="EMBL" id="CP009502">
    <property type="protein sequence ID" value="AKB15449.1"/>
    <property type="molecule type" value="Genomic_DNA"/>
</dbReference>
<evidence type="ECO:0000259" key="1">
    <source>
        <dbReference type="SMART" id="SM01001"/>
    </source>
</evidence>
<dbReference type="Proteomes" id="UP000056925">
    <property type="component" value="Chromosome"/>
</dbReference>
<evidence type="ECO:0000313" key="3">
    <source>
        <dbReference type="Proteomes" id="UP000056925"/>
    </source>
</evidence>
<dbReference type="RefSeq" id="WP_048167888.1">
    <property type="nucleotide sequence ID" value="NZ_CP009502.1"/>
</dbReference>
<dbReference type="Gene3D" id="3.40.50.1970">
    <property type="match status" value="1"/>
</dbReference>
<dbReference type="SMART" id="SM01001">
    <property type="entry name" value="AIRC"/>
    <property type="match status" value="1"/>
</dbReference>
<dbReference type="GeneID" id="41602455"/>
<dbReference type="GO" id="GO:0016787">
    <property type="term" value="F:hydrolase activity"/>
    <property type="evidence" value="ECO:0007669"/>
    <property type="project" value="InterPro"/>
</dbReference>
<dbReference type="GO" id="GO:0006189">
    <property type="term" value="P:'de novo' IMP biosynthetic process"/>
    <property type="evidence" value="ECO:0007669"/>
    <property type="project" value="InterPro"/>
</dbReference>
<protein>
    <submittedName>
        <fullName evidence="2">Circadian phase modifier</fullName>
    </submittedName>
</protein>
<dbReference type="PANTHER" id="PTHR43064">
    <property type="entry name" value="PHOSPHORIBOSYLAMINOIMIDAZOLE CARBOXYLASE-RELATED"/>
    <property type="match status" value="1"/>
</dbReference>
<proteinExistence type="predicted"/>
<dbReference type="PATRIC" id="fig|1434121.4.peg.1405"/>
<dbReference type="InterPro" id="IPR000031">
    <property type="entry name" value="PurE_dom"/>
</dbReference>
<organism evidence="2 3">
    <name type="scientific">Methanosarcina thermophila CHTI-55</name>
    <dbReference type="NCBI Taxonomy" id="1434121"/>
    <lineage>
        <taxon>Archaea</taxon>
        <taxon>Methanobacteriati</taxon>
        <taxon>Methanobacteriota</taxon>
        <taxon>Stenosarchaea group</taxon>
        <taxon>Methanomicrobia</taxon>
        <taxon>Methanosarcinales</taxon>
        <taxon>Methanosarcinaceae</taxon>
        <taxon>Methanosarcina</taxon>
    </lineage>
</organism>
<sequence>MDLTDILRAVKDGKMDLETAEQQVRGLGFVSYTDIAKLDSHRKNRTGVIEAILADCKSPDDVVEIAKIMVAESKRALITRVTPQHVEVLKQAFGEDKLEWNSRARTVVIHDGTPAPRTGGIVGIVSAGTADIPAAEEARVVASEMGCETVTVYDVGVAGIHRLIPALHKLKEIKPGAIVVAAGREGTLPTIVSGLVDVPVIGLPVSTGYGAGGGGKAALLAMLQSCSTLAVVNIDAGFVAGAYAARIANMIAAAYTRGREERVEQEGK</sequence>
<accession>A0A0E3HA92</accession>
<dbReference type="Pfam" id="PF00731">
    <property type="entry name" value="AIRC"/>
    <property type="match status" value="1"/>
</dbReference>
<dbReference type="InterPro" id="IPR039476">
    <property type="entry name" value="P2CMN_synthase_LarB"/>
</dbReference>
<dbReference type="PANTHER" id="PTHR43064:SF1">
    <property type="entry name" value="SLL1489 PROTEIN"/>
    <property type="match status" value="1"/>
</dbReference>
<reference evidence="2 3" key="1">
    <citation type="submission" date="2014-07" db="EMBL/GenBank/DDBJ databases">
        <title>Methanogenic archaea and the global carbon cycle.</title>
        <authorList>
            <person name="Henriksen J.R."/>
            <person name="Luke J."/>
            <person name="Reinhart S."/>
            <person name="Benedict M.N."/>
            <person name="Youngblut N.D."/>
            <person name="Metcalf M.E."/>
            <person name="Whitaker R.J."/>
            <person name="Metcalf W.W."/>
        </authorList>
    </citation>
    <scope>NUCLEOTIDE SEQUENCE [LARGE SCALE GENOMIC DNA]</scope>
    <source>
        <strain evidence="2 3">CHTI-55</strain>
    </source>
</reference>
<gene>
    <name evidence="2" type="ORF">MSTHC_1131</name>
</gene>
<dbReference type="KEGG" id="mthe:MSTHC_1131"/>
<dbReference type="NCBIfam" id="NF033503">
    <property type="entry name" value="LarB"/>
    <property type="match status" value="1"/>
</dbReference>
<evidence type="ECO:0000313" key="2">
    <source>
        <dbReference type="EMBL" id="AKB15449.1"/>
    </source>
</evidence>
<dbReference type="SUPFAM" id="SSF52255">
    <property type="entry name" value="N5-CAIR mutase (phosphoribosylaminoimidazole carboxylase, PurE)"/>
    <property type="match status" value="1"/>
</dbReference>
<feature type="domain" description="PurE" evidence="1">
    <location>
        <begin position="120"/>
        <end position="253"/>
    </location>
</feature>